<evidence type="ECO:0008006" key="2">
    <source>
        <dbReference type="Google" id="ProtNLM"/>
    </source>
</evidence>
<protein>
    <recommendedName>
        <fullName evidence="2">Outer membrane protein beta-barrel domain-containing protein</fullName>
    </recommendedName>
</protein>
<dbReference type="EMBL" id="LAZR01062254">
    <property type="protein sequence ID" value="KKK61918.1"/>
    <property type="molecule type" value="Genomic_DNA"/>
</dbReference>
<organism evidence="1">
    <name type="scientific">marine sediment metagenome</name>
    <dbReference type="NCBI Taxonomy" id="412755"/>
    <lineage>
        <taxon>unclassified sequences</taxon>
        <taxon>metagenomes</taxon>
        <taxon>ecological metagenomes</taxon>
    </lineage>
</organism>
<comment type="caution">
    <text evidence="1">The sequence shown here is derived from an EMBL/GenBank/DDBJ whole genome shotgun (WGS) entry which is preliminary data.</text>
</comment>
<dbReference type="AlphaFoldDB" id="A0A0F8WZ42"/>
<gene>
    <name evidence="1" type="ORF">LCGC14_3009540</name>
</gene>
<accession>A0A0F8WZ42</accession>
<dbReference type="InterPro" id="IPR036709">
    <property type="entry name" value="Autotransporte_beta_dom_sf"/>
</dbReference>
<sequence length="162" mass="17724">MITTLRTTLLPTIFIIFFANFAKVQPHQGKSIDVAIGYGISTPYENVDIYGSGFFAQGEYVLGLTRWFGLRPYAGFIITSADENDDYIADYKATSKAFLLGGKFRIAAPIPWVAPYLEAGVGASLGKFETYTPYVDIEKSGLLVHIPFTLGLALGPENNVVK</sequence>
<evidence type="ECO:0000313" key="1">
    <source>
        <dbReference type="EMBL" id="KKK61918.1"/>
    </source>
</evidence>
<proteinExistence type="predicted"/>
<dbReference type="SUPFAM" id="SSF103515">
    <property type="entry name" value="Autotransporter"/>
    <property type="match status" value="1"/>
</dbReference>
<name>A0A0F8WZ42_9ZZZZ</name>
<reference evidence="1" key="1">
    <citation type="journal article" date="2015" name="Nature">
        <title>Complex archaea that bridge the gap between prokaryotes and eukaryotes.</title>
        <authorList>
            <person name="Spang A."/>
            <person name="Saw J.H."/>
            <person name="Jorgensen S.L."/>
            <person name="Zaremba-Niedzwiedzka K."/>
            <person name="Martijn J."/>
            <person name="Lind A.E."/>
            <person name="van Eijk R."/>
            <person name="Schleper C."/>
            <person name="Guy L."/>
            <person name="Ettema T.J."/>
        </authorList>
    </citation>
    <scope>NUCLEOTIDE SEQUENCE</scope>
</reference>